<dbReference type="EMBL" id="FMAR01000019">
    <property type="protein sequence ID" value="SCC61576.1"/>
    <property type="molecule type" value="Genomic_DNA"/>
</dbReference>
<gene>
    <name evidence="2" type="ORF">GA0116948_1199</name>
</gene>
<dbReference type="InterPro" id="IPR050463">
    <property type="entry name" value="Gfo/Idh/MocA_oxidrdct_glycsds"/>
</dbReference>
<accession>A0A1C4G0B6</accession>
<dbReference type="InterPro" id="IPR006311">
    <property type="entry name" value="TAT_signal"/>
</dbReference>
<organism evidence="2 3">
    <name type="scientific">Chitinophaga costaii</name>
    <dbReference type="NCBI Taxonomy" id="1335309"/>
    <lineage>
        <taxon>Bacteria</taxon>
        <taxon>Pseudomonadati</taxon>
        <taxon>Bacteroidota</taxon>
        <taxon>Chitinophagia</taxon>
        <taxon>Chitinophagales</taxon>
        <taxon>Chitinophagaceae</taxon>
        <taxon>Chitinophaga</taxon>
    </lineage>
</organism>
<dbReference type="AlphaFoldDB" id="A0A1C4G0B6"/>
<dbReference type="RefSeq" id="WP_089715272.1">
    <property type="nucleotide sequence ID" value="NZ_FMAR01000019.1"/>
</dbReference>
<dbReference type="InterPro" id="IPR019546">
    <property type="entry name" value="TAT_signal_bac_arc"/>
</dbReference>
<dbReference type="SUPFAM" id="SSF55347">
    <property type="entry name" value="Glyceraldehyde-3-phosphate dehydrogenase-like, C-terminal domain"/>
    <property type="match status" value="1"/>
</dbReference>
<dbReference type="InterPro" id="IPR000683">
    <property type="entry name" value="Gfo/Idh/MocA-like_OxRdtase_N"/>
</dbReference>
<dbReference type="GO" id="GO:0000166">
    <property type="term" value="F:nucleotide binding"/>
    <property type="evidence" value="ECO:0007669"/>
    <property type="project" value="InterPro"/>
</dbReference>
<name>A0A1C4G0B6_9BACT</name>
<feature type="domain" description="Gfo/Idh/MocA-like oxidoreductase N-terminal" evidence="1">
    <location>
        <begin position="41"/>
        <end position="168"/>
    </location>
</feature>
<protein>
    <submittedName>
        <fullName evidence="2">Tat (Twin-arginine translocation) pathway signal sequence</fullName>
    </submittedName>
</protein>
<dbReference type="OrthoDB" id="9763611at2"/>
<evidence type="ECO:0000313" key="3">
    <source>
        <dbReference type="Proteomes" id="UP000242818"/>
    </source>
</evidence>
<dbReference type="PANTHER" id="PTHR43818">
    <property type="entry name" value="BCDNA.GH03377"/>
    <property type="match status" value="1"/>
</dbReference>
<proteinExistence type="predicted"/>
<dbReference type="Gene3D" id="3.40.50.720">
    <property type="entry name" value="NAD(P)-binding Rossmann-like Domain"/>
    <property type="match status" value="1"/>
</dbReference>
<sequence>MENSRRDFLKTSSLAAASVYLGAMGFAAKSYGRILGANDRVRMGVVGFSDRFRNSHLPSFMQHYKELNFEIVAVSDIWKLRREEGQAYLKSKFDHDVSACRNNDELYAIKNIDGVFLSTADFQHALLCAEAVKAGCDVYCEKPFAETMDDAIFALKTVKDSDRIVQIGSQRRSGSNYKAAEQFIKSGQFGPITMVELTWNVNQPGRWRRPALVAKCKAEDLDWKRFLLNRPHEDFDPRKYLEYRLFWPYSSGQPGQWMSHQIDTVHWFTGLQHPRSVVANGGIYTWKDGRRNWDTTTAVFDYGPADDLSTGFQVVFMSRMSNGDENPKEIYYSNGGTLNLNTNKITPEGGLTERAAKEMGLQANLLPVKDLSELAMKVESGANTGGDPLTSAHVRNFMECMRSRQQPNAPVEAGYYHSIANIMTNAAIHTGAKATFDTTTQQVMANGKVFKY</sequence>
<dbReference type="InterPro" id="IPR036291">
    <property type="entry name" value="NAD(P)-bd_dom_sf"/>
</dbReference>
<evidence type="ECO:0000259" key="1">
    <source>
        <dbReference type="Pfam" id="PF01408"/>
    </source>
</evidence>
<dbReference type="Gene3D" id="3.30.360.10">
    <property type="entry name" value="Dihydrodipicolinate Reductase, domain 2"/>
    <property type="match status" value="1"/>
</dbReference>
<dbReference type="STRING" id="1335309.GA0116948_1199"/>
<evidence type="ECO:0000313" key="2">
    <source>
        <dbReference type="EMBL" id="SCC61576.1"/>
    </source>
</evidence>
<dbReference type="SUPFAM" id="SSF51735">
    <property type="entry name" value="NAD(P)-binding Rossmann-fold domains"/>
    <property type="match status" value="1"/>
</dbReference>
<dbReference type="NCBIfam" id="TIGR01409">
    <property type="entry name" value="TAT_signal_seq"/>
    <property type="match status" value="1"/>
</dbReference>
<keyword evidence="3" id="KW-1185">Reference proteome</keyword>
<reference evidence="2 3" key="1">
    <citation type="submission" date="2016-08" db="EMBL/GenBank/DDBJ databases">
        <authorList>
            <person name="Seilhamer J.J."/>
        </authorList>
    </citation>
    <scope>NUCLEOTIDE SEQUENCE [LARGE SCALE GENOMIC DNA]</scope>
    <source>
        <strain evidence="2 3">A37T2</strain>
    </source>
</reference>
<dbReference type="PANTHER" id="PTHR43818:SF5">
    <property type="entry name" value="OXIDOREDUCTASE FAMILY PROTEIN"/>
    <property type="match status" value="1"/>
</dbReference>
<dbReference type="Proteomes" id="UP000242818">
    <property type="component" value="Unassembled WGS sequence"/>
</dbReference>
<dbReference type="Pfam" id="PF01408">
    <property type="entry name" value="GFO_IDH_MocA"/>
    <property type="match status" value="1"/>
</dbReference>
<dbReference type="PROSITE" id="PS51318">
    <property type="entry name" value="TAT"/>
    <property type="match status" value="1"/>
</dbReference>